<dbReference type="Proteomes" id="UP000076586">
    <property type="component" value="Unassembled WGS sequence"/>
</dbReference>
<dbReference type="Pfam" id="PF07494">
    <property type="entry name" value="Reg_prop"/>
    <property type="match status" value="1"/>
</dbReference>
<organism evidence="2 3">
    <name type="scientific">Paludibacter jiangxiensis</name>
    <dbReference type="NCBI Taxonomy" id="681398"/>
    <lineage>
        <taxon>Bacteria</taxon>
        <taxon>Pseudomonadati</taxon>
        <taxon>Bacteroidota</taxon>
        <taxon>Bacteroidia</taxon>
        <taxon>Bacteroidales</taxon>
        <taxon>Paludibacteraceae</taxon>
        <taxon>Paludibacter</taxon>
    </lineage>
</organism>
<reference evidence="3" key="2">
    <citation type="journal article" date="2017" name="Genome Announc.">
        <title>Draft genome sequence of Paludibacter jiangxiensis NM7(T), a propionate-producing fermentative bacterium.</title>
        <authorList>
            <person name="Qiu Y.-L."/>
            <person name="Tourlousse D.M."/>
            <person name="Matsuura N."/>
            <person name="Ohashi A."/>
            <person name="Sekiguchi Y."/>
        </authorList>
    </citation>
    <scope>NUCLEOTIDE SEQUENCE [LARGE SCALE GENOMIC DNA]</scope>
    <source>
        <strain evidence="3">NM7</strain>
    </source>
</reference>
<keyword evidence="3" id="KW-1185">Reference proteome</keyword>
<comment type="caution">
    <text evidence="2">The sequence shown here is derived from an EMBL/GenBank/DDBJ whole genome shotgun (WGS) entry which is preliminary data.</text>
</comment>
<dbReference type="STRING" id="681398.PJIAN_4443"/>
<evidence type="ECO:0000313" key="2">
    <source>
        <dbReference type="EMBL" id="GAT63901.1"/>
    </source>
</evidence>
<feature type="domain" description="PorZ N-terminal beta-propeller" evidence="1">
    <location>
        <begin position="53"/>
        <end position="209"/>
    </location>
</feature>
<dbReference type="InterPro" id="IPR011110">
    <property type="entry name" value="Reg_prop"/>
</dbReference>
<dbReference type="OrthoDB" id="9807410at2"/>
<reference evidence="3" key="1">
    <citation type="submission" date="2016-04" db="EMBL/GenBank/DDBJ databases">
        <title>Draft genome sequence of Paludibacter jiangxiensis strain NM7.</title>
        <authorList>
            <person name="Qiu Y."/>
            <person name="Matsuura N."/>
            <person name="Ohashi A."/>
            <person name="Tourlousse M.D."/>
            <person name="Sekiguchi Y."/>
        </authorList>
    </citation>
    <scope>NUCLEOTIDE SEQUENCE [LARGE SCALE GENOMIC DNA]</scope>
    <source>
        <strain evidence="3">NM7</strain>
    </source>
</reference>
<gene>
    <name evidence="2" type="ORF">PJIAN_4443</name>
</gene>
<dbReference type="SUPFAM" id="SSF101898">
    <property type="entry name" value="NHL repeat"/>
    <property type="match status" value="1"/>
</dbReference>
<name>A0A171AKU5_9BACT</name>
<dbReference type="InterPro" id="IPR015943">
    <property type="entry name" value="WD40/YVTN_repeat-like_dom_sf"/>
</dbReference>
<protein>
    <submittedName>
        <fullName evidence="2">Por secretion system C-terminal sorting domain-containing protein</fullName>
    </submittedName>
</protein>
<dbReference type="Pfam" id="PF21544">
    <property type="entry name" value="PorZ_N_b_propeller"/>
    <property type="match status" value="1"/>
</dbReference>
<dbReference type="SUPFAM" id="SSF63829">
    <property type="entry name" value="Calcium-dependent phosphotriesterase"/>
    <property type="match status" value="1"/>
</dbReference>
<dbReference type="AlphaFoldDB" id="A0A171AKU5"/>
<evidence type="ECO:0000313" key="3">
    <source>
        <dbReference type="Proteomes" id="UP000076586"/>
    </source>
</evidence>
<sequence length="782" mass="85242">MKKLSGDTFKIIALLCIVLVSNVIANSQTEMGKWCAYFAYNATNQLALTPQKVFAISSGALFSVNKADQSIEEYSKITGLSDNGINAIAYDKSHNQLLIVYSDANIDLYSEYGIANIPEFHDKLTSIDKTLNSISFNGDYAYLSCKFGILVVNLVKKEIADNYVIGSNGSNVSVLATAVFGGKIYALTASGLMQANAVDHNLANYQAWSNVSTIPTGTNNNLIAFSNALWLLQNGVVYKSVDGAVWDAVGSFSGIARMQTEGTKLYFISDATSTIYVYDENLTLSTLENLAPQMITYDPTLKKYWYVNGDSDGIVEADAAGVAANKFKPAGPFDNNAWKMTFAGDKLFVVPGGGWASQYKHPASVMMFENNEWSYISGTSIAAQTNVPTLPVYDFISIAVDPKDNTHFFTSSYGMGLYEFKDNKFYKWYNSKNNGIESIFPGQSLELYYQRLDGLAFDKAGNLWFTNSLVSNSIKYLTPAGIVKSYPFELISNKTNVQGILVDNLNSNRKWGNIARINQGVFVFDDNGTLDDTSDDKKAFYTSFFDQDGNAFASDYYRCLVQDKNNKIWIGTGKGPIVISNPDKAFSPNFTISRIKIPRNDGTNNADYLLGTEQVTSIVVDGANRKWIGTVTSGLYLVSEDGTATIAHFTAANSPLLSDNIISLELNQATGELFIGTDQGLISYQTDANKGSSVFDTMYAYPNPVRETYEGLITITGLITGSVVKITDVAGNLVYETTSNGGIATWNGKRAGGKRVSTGVYLVLAVSPDGSQSGMTKILVIQ</sequence>
<dbReference type="Gene3D" id="2.130.10.10">
    <property type="entry name" value="YVTN repeat-like/Quinoprotein amine dehydrogenase"/>
    <property type="match status" value="2"/>
</dbReference>
<dbReference type="InterPro" id="IPR048954">
    <property type="entry name" value="PorZ_N"/>
</dbReference>
<evidence type="ECO:0000259" key="1">
    <source>
        <dbReference type="Pfam" id="PF21544"/>
    </source>
</evidence>
<dbReference type="SUPFAM" id="SSF75011">
    <property type="entry name" value="3-carboxy-cis,cis-mucoante lactonizing enzyme"/>
    <property type="match status" value="1"/>
</dbReference>
<dbReference type="EMBL" id="BDCR01000004">
    <property type="protein sequence ID" value="GAT63901.1"/>
    <property type="molecule type" value="Genomic_DNA"/>
</dbReference>
<proteinExistence type="predicted"/>
<accession>A0A171AKU5</accession>
<dbReference type="RefSeq" id="WP_068705514.1">
    <property type="nucleotide sequence ID" value="NZ_BDCR01000004.1"/>
</dbReference>